<sequence length="61" mass="7090">MNVGMQLWKPVSNFVYSISNKWLTKGPLVRALMGRWILSRGTEYILAQHIIPMSTDIHWGF</sequence>
<dbReference type="AlphaFoldDB" id="A0A0A9ATX6"/>
<accession>A0A0A9ATX6</accession>
<proteinExistence type="predicted"/>
<evidence type="ECO:0000313" key="1">
    <source>
        <dbReference type="EMBL" id="JAD54566.1"/>
    </source>
</evidence>
<dbReference type="EMBL" id="GBRH01243329">
    <property type="protein sequence ID" value="JAD54566.1"/>
    <property type="molecule type" value="Transcribed_RNA"/>
</dbReference>
<organism evidence="1">
    <name type="scientific">Arundo donax</name>
    <name type="common">Giant reed</name>
    <name type="synonym">Donax arundinaceus</name>
    <dbReference type="NCBI Taxonomy" id="35708"/>
    <lineage>
        <taxon>Eukaryota</taxon>
        <taxon>Viridiplantae</taxon>
        <taxon>Streptophyta</taxon>
        <taxon>Embryophyta</taxon>
        <taxon>Tracheophyta</taxon>
        <taxon>Spermatophyta</taxon>
        <taxon>Magnoliopsida</taxon>
        <taxon>Liliopsida</taxon>
        <taxon>Poales</taxon>
        <taxon>Poaceae</taxon>
        <taxon>PACMAD clade</taxon>
        <taxon>Arundinoideae</taxon>
        <taxon>Arundineae</taxon>
        <taxon>Arundo</taxon>
    </lineage>
</organism>
<reference evidence="1" key="1">
    <citation type="submission" date="2014-09" db="EMBL/GenBank/DDBJ databases">
        <authorList>
            <person name="Magalhaes I.L.F."/>
            <person name="Oliveira U."/>
            <person name="Santos F.R."/>
            <person name="Vidigal T.H.D.A."/>
            <person name="Brescovit A.D."/>
            <person name="Santos A.J."/>
        </authorList>
    </citation>
    <scope>NUCLEOTIDE SEQUENCE</scope>
    <source>
        <tissue evidence="1">Shoot tissue taken approximately 20 cm above the soil surface</tissue>
    </source>
</reference>
<name>A0A0A9ATX6_ARUDO</name>
<protein>
    <submittedName>
        <fullName evidence="1">Uncharacterized protein</fullName>
    </submittedName>
</protein>
<reference evidence="1" key="2">
    <citation type="journal article" date="2015" name="Data Brief">
        <title>Shoot transcriptome of the giant reed, Arundo donax.</title>
        <authorList>
            <person name="Barrero R.A."/>
            <person name="Guerrero F.D."/>
            <person name="Moolhuijzen P."/>
            <person name="Goolsby J.A."/>
            <person name="Tidwell J."/>
            <person name="Bellgard S.E."/>
            <person name="Bellgard M.I."/>
        </authorList>
    </citation>
    <scope>NUCLEOTIDE SEQUENCE</scope>
    <source>
        <tissue evidence="1">Shoot tissue taken approximately 20 cm above the soil surface</tissue>
    </source>
</reference>